<reference evidence="3 4" key="1">
    <citation type="submission" date="2023-11" db="EMBL/GenBank/DDBJ databases">
        <title>Analysis of the Genomes of Mucilaginibacter gossypii cycad 4 and M. sabulilitoris SNA2: microbes with the potential for plant growth promotion.</title>
        <authorList>
            <person name="Hirsch A.M."/>
            <person name="Humm E."/>
            <person name="Rubbi M."/>
            <person name="Del Vecchio G."/>
            <person name="Ha S.M."/>
            <person name="Pellegrini M."/>
            <person name="Gunsalus R.P."/>
        </authorList>
    </citation>
    <scope>NUCLEOTIDE SEQUENCE [LARGE SCALE GENOMIC DNA]</scope>
    <source>
        <strain evidence="3 4">SNA2</strain>
    </source>
</reference>
<dbReference type="SUPFAM" id="SSF55961">
    <property type="entry name" value="Bet v1-like"/>
    <property type="match status" value="1"/>
</dbReference>
<dbReference type="Pfam" id="PF08327">
    <property type="entry name" value="AHSA1"/>
    <property type="match status" value="1"/>
</dbReference>
<evidence type="ECO:0000256" key="1">
    <source>
        <dbReference type="ARBA" id="ARBA00006817"/>
    </source>
</evidence>
<sequence length="153" mass="17818">MTEQYLNNTEINKTVTIHASASKVWDTLTNPELIKRWIVDDEVEVITNWKVGNPIIFRGSLHWINFENKGTIQQFEPEKVFQYNYLSSLSNLPDIPNNYTSIRFVLSSAEGKTELMLTLSNFPDEVIRKHLDFYWNVTLGILKNLCELLVKKP</sequence>
<gene>
    <name evidence="3" type="ORF">SNE25_11385</name>
</gene>
<evidence type="ECO:0000313" key="3">
    <source>
        <dbReference type="EMBL" id="WPU96122.1"/>
    </source>
</evidence>
<proteinExistence type="inferred from homology"/>
<dbReference type="CDD" id="cd07814">
    <property type="entry name" value="SRPBCC_CalC_Aha1-like"/>
    <property type="match status" value="1"/>
</dbReference>
<dbReference type="RefSeq" id="WP_321565225.1">
    <property type="nucleotide sequence ID" value="NZ_CP139558.1"/>
</dbReference>
<keyword evidence="4" id="KW-1185">Reference proteome</keyword>
<dbReference type="InterPro" id="IPR013538">
    <property type="entry name" value="ASHA1/2-like_C"/>
</dbReference>
<evidence type="ECO:0000259" key="2">
    <source>
        <dbReference type="Pfam" id="PF08327"/>
    </source>
</evidence>
<dbReference type="InterPro" id="IPR023393">
    <property type="entry name" value="START-like_dom_sf"/>
</dbReference>
<accession>A0ABZ0TSN7</accession>
<feature type="domain" description="Activator of Hsp90 ATPase homologue 1/2-like C-terminal" evidence="2">
    <location>
        <begin position="19"/>
        <end position="146"/>
    </location>
</feature>
<protein>
    <submittedName>
        <fullName evidence="3">SRPBCC domain-containing protein</fullName>
    </submittedName>
</protein>
<evidence type="ECO:0000313" key="4">
    <source>
        <dbReference type="Proteomes" id="UP001324380"/>
    </source>
</evidence>
<name>A0ABZ0TSN7_9SPHI</name>
<dbReference type="Gene3D" id="3.30.530.20">
    <property type="match status" value="1"/>
</dbReference>
<dbReference type="Proteomes" id="UP001324380">
    <property type="component" value="Chromosome"/>
</dbReference>
<dbReference type="EMBL" id="CP139558">
    <property type="protein sequence ID" value="WPU96122.1"/>
    <property type="molecule type" value="Genomic_DNA"/>
</dbReference>
<organism evidence="3 4">
    <name type="scientific">Mucilaginibacter sabulilitoris</name>
    <dbReference type="NCBI Taxonomy" id="1173583"/>
    <lineage>
        <taxon>Bacteria</taxon>
        <taxon>Pseudomonadati</taxon>
        <taxon>Bacteroidota</taxon>
        <taxon>Sphingobacteriia</taxon>
        <taxon>Sphingobacteriales</taxon>
        <taxon>Sphingobacteriaceae</taxon>
        <taxon>Mucilaginibacter</taxon>
    </lineage>
</organism>
<comment type="similarity">
    <text evidence="1">Belongs to the AHA1 family.</text>
</comment>